<protein>
    <submittedName>
        <fullName evidence="2">Uncharacterized protein</fullName>
    </submittedName>
</protein>
<name>A0ABR6GRU1_9BURK</name>
<accession>A0ABR6GRU1</accession>
<evidence type="ECO:0000256" key="1">
    <source>
        <dbReference type="SAM" id="MobiDB-lite"/>
    </source>
</evidence>
<organism evidence="2 3">
    <name type="scientific">Roseateles terrae</name>
    <dbReference type="NCBI Taxonomy" id="431060"/>
    <lineage>
        <taxon>Bacteria</taxon>
        <taxon>Pseudomonadati</taxon>
        <taxon>Pseudomonadota</taxon>
        <taxon>Betaproteobacteria</taxon>
        <taxon>Burkholderiales</taxon>
        <taxon>Sphaerotilaceae</taxon>
        <taxon>Roseateles</taxon>
    </lineage>
</organism>
<dbReference type="EMBL" id="JACHXO010000002">
    <property type="protein sequence ID" value="MBB3193934.1"/>
    <property type="molecule type" value="Genomic_DNA"/>
</dbReference>
<keyword evidence="3" id="KW-1185">Reference proteome</keyword>
<proteinExistence type="predicted"/>
<gene>
    <name evidence="2" type="ORF">FHS28_001319</name>
</gene>
<feature type="region of interest" description="Disordered" evidence="1">
    <location>
        <begin position="154"/>
        <end position="188"/>
    </location>
</feature>
<dbReference type="Proteomes" id="UP000574369">
    <property type="component" value="Unassembled WGS sequence"/>
</dbReference>
<evidence type="ECO:0000313" key="3">
    <source>
        <dbReference type="Proteomes" id="UP000574369"/>
    </source>
</evidence>
<sequence>MLPEAGFVRATLGDGTEYTFRPSFYRIASLGSPHEIVAIFAGLHGPHAEKDAAYVLACLCDQEDPSPLIGYLGETGWVPGAMPGAEMVIIAQHLMRHGIVGKARPGGEEGDGKFSDRFDAVEYISAARVHLGLSSHDAEALSMTEFQSMFEMKFPRSGDSKGRDVPTREEYEARMRQHEEMMRGRESR</sequence>
<reference evidence="2 3" key="1">
    <citation type="submission" date="2020-08" db="EMBL/GenBank/DDBJ databases">
        <title>Genomic Encyclopedia of Type Strains, Phase III (KMG-III): the genomes of soil and plant-associated and newly described type strains.</title>
        <authorList>
            <person name="Whitman W."/>
        </authorList>
    </citation>
    <scope>NUCLEOTIDE SEQUENCE [LARGE SCALE GENOMIC DNA]</scope>
    <source>
        <strain evidence="2 3">CECT 7247</strain>
    </source>
</reference>
<evidence type="ECO:0000313" key="2">
    <source>
        <dbReference type="EMBL" id="MBB3193934.1"/>
    </source>
</evidence>
<dbReference type="InterPro" id="IPR046213">
    <property type="entry name" value="DUF6246"/>
</dbReference>
<comment type="caution">
    <text evidence="2">The sequence shown here is derived from an EMBL/GenBank/DDBJ whole genome shotgun (WGS) entry which is preliminary data.</text>
</comment>
<dbReference type="Pfam" id="PF19759">
    <property type="entry name" value="DUF6246"/>
    <property type="match status" value="1"/>
</dbReference>
<dbReference type="RefSeq" id="WP_088449830.1">
    <property type="nucleotide sequence ID" value="NZ_JACHXO010000002.1"/>
</dbReference>